<dbReference type="GO" id="GO:0005665">
    <property type="term" value="C:RNA polymerase II, core complex"/>
    <property type="evidence" value="ECO:0007669"/>
    <property type="project" value="TreeGrafter"/>
</dbReference>
<dbReference type="PANTHER" id="PTHR10535">
    <property type="entry name" value="DNA-DIRECTED RNA POLYMERASES I, II, AND III SUBUNIT RPABC1"/>
    <property type="match status" value="1"/>
</dbReference>
<feature type="domain" description="RNA polymerase subunit H/Rpb5 C-terminal" evidence="3">
    <location>
        <begin position="66"/>
        <end position="91"/>
    </location>
</feature>
<evidence type="ECO:0000313" key="4">
    <source>
        <dbReference type="EMBL" id="GBM05874.1"/>
    </source>
</evidence>
<proteinExistence type="inferred from homology"/>
<keyword evidence="1" id="KW-0804">Transcription</keyword>
<dbReference type="GO" id="GO:0003899">
    <property type="term" value="F:DNA-directed RNA polymerase activity"/>
    <property type="evidence" value="ECO:0007669"/>
    <property type="project" value="InterPro"/>
</dbReference>
<evidence type="ECO:0000259" key="3">
    <source>
        <dbReference type="Pfam" id="PF01191"/>
    </source>
</evidence>
<comment type="similarity">
    <text evidence="2">Belongs to the archaeal Rpo5/eukaryotic RPB5 RNA polymerase subunit family.</text>
</comment>
<dbReference type="InterPro" id="IPR000783">
    <property type="entry name" value="RNA_pol_subH/Rpb5_C"/>
</dbReference>
<dbReference type="InterPro" id="IPR035913">
    <property type="entry name" value="RPB5-like_sf"/>
</dbReference>
<dbReference type="PROSITE" id="PS01110">
    <property type="entry name" value="RNA_POL_H_23KD"/>
    <property type="match status" value="1"/>
</dbReference>
<keyword evidence="5" id="KW-1185">Reference proteome</keyword>
<dbReference type="Proteomes" id="UP000499080">
    <property type="component" value="Unassembled WGS sequence"/>
</dbReference>
<dbReference type="GO" id="GO:0005736">
    <property type="term" value="C:RNA polymerase I complex"/>
    <property type="evidence" value="ECO:0007669"/>
    <property type="project" value="TreeGrafter"/>
</dbReference>
<dbReference type="GO" id="GO:0042797">
    <property type="term" value="P:tRNA transcription by RNA polymerase III"/>
    <property type="evidence" value="ECO:0007669"/>
    <property type="project" value="TreeGrafter"/>
</dbReference>
<dbReference type="GO" id="GO:0006362">
    <property type="term" value="P:transcription elongation by RNA polymerase I"/>
    <property type="evidence" value="ECO:0007669"/>
    <property type="project" value="TreeGrafter"/>
</dbReference>
<dbReference type="InterPro" id="IPR014381">
    <property type="entry name" value="Arch_Rpo5/euc_Rpb5"/>
</dbReference>
<accession>A0A4Y2CPN5</accession>
<dbReference type="GO" id="GO:0005666">
    <property type="term" value="C:RNA polymerase III complex"/>
    <property type="evidence" value="ECO:0007669"/>
    <property type="project" value="TreeGrafter"/>
</dbReference>
<dbReference type="PANTHER" id="PTHR10535:SF0">
    <property type="entry name" value="DNA-DIRECTED RNA POLYMERASES I, II, AND III SUBUNIT RPABC1"/>
    <property type="match status" value="1"/>
</dbReference>
<dbReference type="SUPFAM" id="SSF53036">
    <property type="entry name" value="Eukaryotic RPB5 N-terminal domain"/>
    <property type="match status" value="1"/>
</dbReference>
<protein>
    <submittedName>
        <fullName evidence="4">DNA-directed RNA polymerases I, II, and III subunit RPABC1</fullName>
    </submittedName>
</protein>
<dbReference type="AlphaFoldDB" id="A0A4Y2CPN5"/>
<dbReference type="GO" id="GO:0003677">
    <property type="term" value="F:DNA binding"/>
    <property type="evidence" value="ECO:0007669"/>
    <property type="project" value="InterPro"/>
</dbReference>
<evidence type="ECO:0000313" key="5">
    <source>
        <dbReference type="Proteomes" id="UP000499080"/>
    </source>
</evidence>
<dbReference type="OrthoDB" id="248779at2759"/>
<dbReference type="InterPro" id="IPR020608">
    <property type="entry name" value="RNA_pol_subH/Rpb5_CS"/>
</dbReference>
<evidence type="ECO:0000256" key="2">
    <source>
        <dbReference type="ARBA" id="ARBA00025765"/>
    </source>
</evidence>
<reference evidence="4 5" key="1">
    <citation type="journal article" date="2019" name="Sci. Rep.">
        <title>Orb-weaving spider Araneus ventricosus genome elucidates the spidroin gene catalogue.</title>
        <authorList>
            <person name="Kono N."/>
            <person name="Nakamura H."/>
            <person name="Ohtoshi R."/>
            <person name="Moran D.A.P."/>
            <person name="Shinohara A."/>
            <person name="Yoshida Y."/>
            <person name="Fujiwara M."/>
            <person name="Mori M."/>
            <person name="Tomita M."/>
            <person name="Arakawa K."/>
        </authorList>
    </citation>
    <scope>NUCLEOTIDE SEQUENCE [LARGE SCALE GENOMIC DNA]</scope>
</reference>
<comment type="caution">
    <text evidence="4">The sequence shown here is derived from an EMBL/GenBank/DDBJ whole genome shotgun (WGS) entry which is preliminary data.</text>
</comment>
<dbReference type="InterPro" id="IPR036710">
    <property type="entry name" value="RNA_pol_Rpb5_N_sf"/>
</dbReference>
<gene>
    <name evidence="4" type="primary">rpb-5_1</name>
    <name evidence="4" type="ORF">AVEN_135248_3</name>
</gene>
<dbReference type="EMBL" id="BGPR01000220">
    <property type="protein sequence ID" value="GBM05874.1"/>
    <property type="molecule type" value="Genomic_DNA"/>
</dbReference>
<keyword evidence="4" id="KW-0240">DNA-directed RNA polymerase</keyword>
<sequence length="91" mass="10765">MFVFFLDEDKVGIKEIRTLRRQMLEKNVFKAIMVIKNTMTSQAKQSVADMAPKYILEYFRDLELIVNITDHELVPEHVLLKPEEQAELLNR</sequence>
<dbReference type="SUPFAM" id="SSF55287">
    <property type="entry name" value="RPB5-like RNA polymerase subunit"/>
    <property type="match status" value="1"/>
</dbReference>
<dbReference type="GO" id="GO:0006366">
    <property type="term" value="P:transcription by RNA polymerase II"/>
    <property type="evidence" value="ECO:0007669"/>
    <property type="project" value="TreeGrafter"/>
</dbReference>
<name>A0A4Y2CPN5_ARAVE</name>
<organism evidence="4 5">
    <name type="scientific">Araneus ventricosus</name>
    <name type="common">Orbweaver spider</name>
    <name type="synonym">Epeira ventricosa</name>
    <dbReference type="NCBI Taxonomy" id="182803"/>
    <lineage>
        <taxon>Eukaryota</taxon>
        <taxon>Metazoa</taxon>
        <taxon>Ecdysozoa</taxon>
        <taxon>Arthropoda</taxon>
        <taxon>Chelicerata</taxon>
        <taxon>Arachnida</taxon>
        <taxon>Araneae</taxon>
        <taxon>Araneomorphae</taxon>
        <taxon>Entelegynae</taxon>
        <taxon>Araneoidea</taxon>
        <taxon>Araneidae</taxon>
        <taxon>Araneus</taxon>
    </lineage>
</organism>
<dbReference type="Pfam" id="PF01191">
    <property type="entry name" value="RNA_pol_Rpb5_C"/>
    <property type="match status" value="1"/>
</dbReference>
<dbReference type="Gene3D" id="3.40.1340.10">
    <property type="entry name" value="RNA polymerase, Rpb5, N-terminal domain"/>
    <property type="match status" value="1"/>
</dbReference>
<evidence type="ECO:0000256" key="1">
    <source>
        <dbReference type="ARBA" id="ARBA00023163"/>
    </source>
</evidence>
<dbReference type="Gene3D" id="3.90.940.20">
    <property type="entry name" value="RPB5-like RNA polymerase subunit"/>
    <property type="match status" value="1"/>
</dbReference>